<keyword evidence="4" id="KW-1185">Reference proteome</keyword>
<feature type="chain" id="PRO_5042003357" evidence="2">
    <location>
        <begin position="18"/>
        <end position="61"/>
    </location>
</feature>
<dbReference type="EMBL" id="JAEAOA010001049">
    <property type="protein sequence ID" value="KAK3589116.1"/>
    <property type="molecule type" value="Genomic_DNA"/>
</dbReference>
<comment type="caution">
    <text evidence="3">The sequence shown here is derived from an EMBL/GenBank/DDBJ whole genome shotgun (WGS) entry which is preliminary data.</text>
</comment>
<reference evidence="3" key="3">
    <citation type="submission" date="2023-05" db="EMBL/GenBank/DDBJ databases">
        <authorList>
            <person name="Smith C.H."/>
        </authorList>
    </citation>
    <scope>NUCLEOTIDE SEQUENCE</scope>
    <source>
        <strain evidence="3">CHS0354</strain>
        <tissue evidence="3">Mantle</tissue>
    </source>
</reference>
<keyword evidence="2" id="KW-0732">Signal</keyword>
<reference evidence="3" key="2">
    <citation type="journal article" date="2021" name="Genome Biol. Evol.">
        <title>Developing a high-quality reference genome for a parasitic bivalve with doubly uniparental inheritance (Bivalvia: Unionida).</title>
        <authorList>
            <person name="Smith C.H."/>
        </authorList>
    </citation>
    <scope>NUCLEOTIDE SEQUENCE</scope>
    <source>
        <strain evidence="3">CHS0354</strain>
        <tissue evidence="3">Mantle</tissue>
    </source>
</reference>
<evidence type="ECO:0000256" key="1">
    <source>
        <dbReference type="SAM" id="MobiDB-lite"/>
    </source>
</evidence>
<dbReference type="AlphaFoldDB" id="A0AAE0SC19"/>
<dbReference type="Proteomes" id="UP001195483">
    <property type="component" value="Unassembled WGS sequence"/>
</dbReference>
<protein>
    <submittedName>
        <fullName evidence="3">Uncharacterized protein</fullName>
    </submittedName>
</protein>
<gene>
    <name evidence="3" type="ORF">CHS0354_017080</name>
</gene>
<sequence length="61" mass="6277">MEAAGFLALILLAGALLFNPFQNEGDGVNLNVTNEVNVANEANANSQSSSNSSAFANATFD</sequence>
<organism evidence="3 4">
    <name type="scientific">Potamilus streckersoni</name>
    <dbReference type="NCBI Taxonomy" id="2493646"/>
    <lineage>
        <taxon>Eukaryota</taxon>
        <taxon>Metazoa</taxon>
        <taxon>Spiralia</taxon>
        <taxon>Lophotrochozoa</taxon>
        <taxon>Mollusca</taxon>
        <taxon>Bivalvia</taxon>
        <taxon>Autobranchia</taxon>
        <taxon>Heteroconchia</taxon>
        <taxon>Palaeoheterodonta</taxon>
        <taxon>Unionida</taxon>
        <taxon>Unionoidea</taxon>
        <taxon>Unionidae</taxon>
        <taxon>Ambleminae</taxon>
        <taxon>Lampsilini</taxon>
        <taxon>Potamilus</taxon>
    </lineage>
</organism>
<name>A0AAE0SC19_9BIVA</name>
<reference evidence="3" key="1">
    <citation type="journal article" date="2021" name="Genome Biol. Evol.">
        <title>A High-Quality Reference Genome for a Parasitic Bivalve with Doubly Uniparental Inheritance (Bivalvia: Unionida).</title>
        <authorList>
            <person name="Smith C.H."/>
        </authorList>
    </citation>
    <scope>NUCLEOTIDE SEQUENCE</scope>
    <source>
        <strain evidence="3">CHS0354</strain>
    </source>
</reference>
<accession>A0AAE0SC19</accession>
<feature type="signal peptide" evidence="2">
    <location>
        <begin position="1"/>
        <end position="17"/>
    </location>
</feature>
<proteinExistence type="predicted"/>
<evidence type="ECO:0000313" key="3">
    <source>
        <dbReference type="EMBL" id="KAK3589116.1"/>
    </source>
</evidence>
<evidence type="ECO:0000256" key="2">
    <source>
        <dbReference type="SAM" id="SignalP"/>
    </source>
</evidence>
<evidence type="ECO:0000313" key="4">
    <source>
        <dbReference type="Proteomes" id="UP001195483"/>
    </source>
</evidence>
<feature type="region of interest" description="Disordered" evidence="1">
    <location>
        <begin position="42"/>
        <end position="61"/>
    </location>
</feature>